<proteinExistence type="predicted"/>
<dbReference type="PROSITE" id="PS50011">
    <property type="entry name" value="PROTEIN_KINASE_DOM"/>
    <property type="match status" value="1"/>
</dbReference>
<dbReference type="PROSITE" id="PS00109">
    <property type="entry name" value="PROTEIN_KINASE_TYR"/>
    <property type="match status" value="1"/>
</dbReference>
<evidence type="ECO:0000313" key="7">
    <source>
        <dbReference type="EMBL" id="KAG5186253.1"/>
    </source>
</evidence>
<dbReference type="Gene3D" id="1.10.510.10">
    <property type="entry name" value="Transferase(Phosphotransferase) domain 1"/>
    <property type="match status" value="1"/>
</dbReference>
<keyword evidence="1" id="KW-0723">Serine/threonine-protein kinase</keyword>
<evidence type="ECO:0000259" key="6">
    <source>
        <dbReference type="PROSITE" id="PS50011"/>
    </source>
</evidence>
<sequence>MVTQAQPAPPLPFDNPVFGPAAVEPAHPPGVLNEERTEVLQGKVLLSLATGTRWELIRVIRECLYGAVVQAARFTVVQGECGPPYRQYDPQLVAVKVLLWDLLRQENQVDDPRREVAAMQYLDSRGGHRNVMSLTEVISDGHAIYVIMPFFTGGELFGFVASQPYPMSEDELTRTTAAPPAPSRAAAAAAAAQARIIFRQVANALAFLHRDGVRVVHRDVSLENCLLQGGAAAAAGDGGGGGGGGGAPHVVVMDFGMALRYPSGPRGTLMTPHYGGKEYYMSPEVVLRDPFSPEAIDVWAAGIILLMLLTGRPPPYKRAMVHQHWFAVIAVHHDLQQVLDLMGFNNISPAAVDLMQGCLKRNHEERYTTQQICSHPWVVGDVGPRALPERRGGSRTARYRAAAPPRCERLRACLEAMGRAGAIE</sequence>
<keyword evidence="8" id="KW-1185">Reference proteome</keyword>
<keyword evidence="4 7" id="KW-0418">Kinase</keyword>
<accession>A0A835Z4F6</accession>
<gene>
    <name evidence="7" type="ORF">JKP88DRAFT_346496</name>
</gene>
<dbReference type="PANTHER" id="PTHR24345:SF91">
    <property type="entry name" value="SERINE_THREONINE-PROTEIN KINASE PLK4"/>
    <property type="match status" value="1"/>
</dbReference>
<evidence type="ECO:0000256" key="5">
    <source>
        <dbReference type="ARBA" id="ARBA00022840"/>
    </source>
</evidence>
<evidence type="ECO:0000256" key="4">
    <source>
        <dbReference type="ARBA" id="ARBA00022777"/>
    </source>
</evidence>
<comment type="caution">
    <text evidence="7">The sequence shown here is derived from an EMBL/GenBank/DDBJ whole genome shotgun (WGS) entry which is preliminary data.</text>
</comment>
<dbReference type="GO" id="GO:0005634">
    <property type="term" value="C:nucleus"/>
    <property type="evidence" value="ECO:0007669"/>
    <property type="project" value="TreeGrafter"/>
</dbReference>
<dbReference type="GO" id="GO:0004674">
    <property type="term" value="F:protein serine/threonine kinase activity"/>
    <property type="evidence" value="ECO:0007669"/>
    <property type="project" value="UniProtKB-KW"/>
</dbReference>
<dbReference type="InterPro" id="IPR011009">
    <property type="entry name" value="Kinase-like_dom_sf"/>
</dbReference>
<feature type="domain" description="Protein kinase" evidence="6">
    <location>
        <begin position="54"/>
        <end position="378"/>
    </location>
</feature>
<keyword evidence="2" id="KW-0808">Transferase</keyword>
<organism evidence="7 8">
    <name type="scientific">Tribonema minus</name>
    <dbReference type="NCBI Taxonomy" id="303371"/>
    <lineage>
        <taxon>Eukaryota</taxon>
        <taxon>Sar</taxon>
        <taxon>Stramenopiles</taxon>
        <taxon>Ochrophyta</taxon>
        <taxon>PX clade</taxon>
        <taxon>Xanthophyceae</taxon>
        <taxon>Tribonematales</taxon>
        <taxon>Tribonemataceae</taxon>
        <taxon>Tribonema</taxon>
    </lineage>
</organism>
<reference evidence="7" key="1">
    <citation type="submission" date="2021-02" db="EMBL/GenBank/DDBJ databases">
        <title>First Annotated Genome of the Yellow-green Alga Tribonema minus.</title>
        <authorList>
            <person name="Mahan K.M."/>
        </authorList>
    </citation>
    <scope>NUCLEOTIDE SEQUENCE</scope>
    <source>
        <strain evidence="7">UTEX B ZZ1240</strain>
    </source>
</reference>
<dbReference type="Pfam" id="PF00069">
    <property type="entry name" value="Pkinase"/>
    <property type="match status" value="1"/>
</dbReference>
<protein>
    <submittedName>
        <fullName evidence="7">Kinase-like domain-containing protein</fullName>
    </submittedName>
</protein>
<dbReference type="OrthoDB" id="541276at2759"/>
<dbReference type="GO" id="GO:0005524">
    <property type="term" value="F:ATP binding"/>
    <property type="evidence" value="ECO:0007669"/>
    <property type="project" value="UniProtKB-KW"/>
</dbReference>
<dbReference type="InterPro" id="IPR000719">
    <property type="entry name" value="Prot_kinase_dom"/>
</dbReference>
<dbReference type="SUPFAM" id="SSF56112">
    <property type="entry name" value="Protein kinase-like (PK-like)"/>
    <property type="match status" value="1"/>
</dbReference>
<dbReference type="PANTHER" id="PTHR24345">
    <property type="entry name" value="SERINE/THREONINE-PROTEIN KINASE PLK"/>
    <property type="match status" value="1"/>
</dbReference>
<dbReference type="AlphaFoldDB" id="A0A835Z4F6"/>
<evidence type="ECO:0000256" key="3">
    <source>
        <dbReference type="ARBA" id="ARBA00022741"/>
    </source>
</evidence>
<dbReference type="Proteomes" id="UP000664859">
    <property type="component" value="Unassembled WGS sequence"/>
</dbReference>
<evidence type="ECO:0000313" key="8">
    <source>
        <dbReference type="Proteomes" id="UP000664859"/>
    </source>
</evidence>
<keyword evidence="3" id="KW-0547">Nucleotide-binding</keyword>
<dbReference type="InterPro" id="IPR008266">
    <property type="entry name" value="Tyr_kinase_AS"/>
</dbReference>
<dbReference type="EMBL" id="JAFCMP010000112">
    <property type="protein sequence ID" value="KAG5186253.1"/>
    <property type="molecule type" value="Genomic_DNA"/>
</dbReference>
<name>A0A835Z4F6_9STRA</name>
<evidence type="ECO:0000256" key="2">
    <source>
        <dbReference type="ARBA" id="ARBA00022679"/>
    </source>
</evidence>
<evidence type="ECO:0000256" key="1">
    <source>
        <dbReference type="ARBA" id="ARBA00022527"/>
    </source>
</evidence>
<keyword evidence="5" id="KW-0067">ATP-binding</keyword>